<dbReference type="GO" id="GO:0009435">
    <property type="term" value="P:NAD+ biosynthetic process"/>
    <property type="evidence" value="ECO:0007669"/>
    <property type="project" value="UniProtKB-UniRule"/>
</dbReference>
<dbReference type="EC" id="2.7.7.18" evidence="11"/>
<dbReference type="AlphaFoldDB" id="A0A4U8T4E0"/>
<dbReference type="HAMAP" id="MF_00244">
    <property type="entry name" value="NaMN_adenylyltr"/>
    <property type="match status" value="1"/>
</dbReference>
<evidence type="ECO:0000256" key="6">
    <source>
        <dbReference type="ARBA" id="ARBA00022695"/>
    </source>
</evidence>
<dbReference type="OrthoDB" id="5295945at2"/>
<sequence>MSFIVAFMESKNGIFMQKSYKNNNVIKSRTLSKDSKSYKIYKDSNISNNFGKKVSKLDSNISNNLCEKVSNLDSKDSNISNNSLDSKNYDISNKNYKKIAIFGGSFSPIHNGHIEMVKLALKKLDIDKLIILPTFQNPLKDSSIFSPQTRLEWVKEVFLDSNIMDTKDSKENIESRFYKNNEITNLDSKKLENIESNSKDSNLTPVFLESIAKKILISDYEIAQNRAVASIESILHFKNLYNAKKIYFLIGGDNLFQLPKWKDFEKLKKVTEFVVFTRKDSINLNSPCGEKIDLQHIESKRQDSKKNIESNQKDSKKYYDFANKHNIKITLLDFNFNISSTEIRKNIESNIDFIPQKVRDSVILEINK</sequence>
<dbReference type="InterPro" id="IPR004821">
    <property type="entry name" value="Cyt_trans-like"/>
</dbReference>
<dbReference type="EMBL" id="JRMP02000008">
    <property type="protein sequence ID" value="TLD94313.1"/>
    <property type="molecule type" value="Genomic_DNA"/>
</dbReference>
<evidence type="ECO:0000313" key="13">
    <source>
        <dbReference type="EMBL" id="MWV69597.1"/>
    </source>
</evidence>
<dbReference type="RefSeq" id="WP_034571343.1">
    <property type="nucleotide sequence ID" value="NZ_JRMP02000008.1"/>
</dbReference>
<evidence type="ECO:0000313" key="15">
    <source>
        <dbReference type="Proteomes" id="UP000029714"/>
    </source>
</evidence>
<keyword evidence="8 11" id="KW-0067">ATP-binding</keyword>
<dbReference type="GO" id="GO:0004515">
    <property type="term" value="F:nicotinate-nucleotide adenylyltransferase activity"/>
    <property type="evidence" value="ECO:0007669"/>
    <property type="project" value="UniProtKB-UniRule"/>
</dbReference>
<gene>
    <name evidence="11" type="primary">nadD</name>
    <name evidence="13" type="ORF">DCO61_06165</name>
    <name evidence="14" type="ORF">LS64_006245</name>
</gene>
<evidence type="ECO:0000256" key="4">
    <source>
        <dbReference type="ARBA" id="ARBA00022642"/>
    </source>
</evidence>
<comment type="caution">
    <text evidence="14">The sequence shown here is derived from an EMBL/GenBank/DDBJ whole genome shotgun (WGS) entry which is preliminary data.</text>
</comment>
<dbReference type="SUPFAM" id="SSF52374">
    <property type="entry name" value="Nucleotidylyl transferase"/>
    <property type="match status" value="1"/>
</dbReference>
<accession>A0A4U8T4E0</accession>
<comment type="pathway">
    <text evidence="2 11">Cofactor biosynthesis; NAD(+) biosynthesis; deamido-NAD(+) from nicotinate D-ribonucleotide: step 1/1.</text>
</comment>
<reference evidence="14" key="3">
    <citation type="submission" date="2018-04" db="EMBL/GenBank/DDBJ databases">
        <authorList>
            <person name="Sheh A."/>
            <person name="Shen Z."/>
            <person name="Mannion A.J."/>
            <person name="Fox J.G."/>
        </authorList>
    </citation>
    <scope>NUCLEOTIDE SEQUENCE</scope>
    <source>
        <strain evidence="14">MIT 97-6194</strain>
    </source>
</reference>
<dbReference type="CDD" id="cd02165">
    <property type="entry name" value="NMNAT"/>
    <property type="match status" value="1"/>
</dbReference>
<dbReference type="Proteomes" id="UP000029714">
    <property type="component" value="Unassembled WGS sequence"/>
</dbReference>
<dbReference type="InterPro" id="IPR005248">
    <property type="entry name" value="NadD/NMNAT"/>
</dbReference>
<dbReference type="PANTHER" id="PTHR39321">
    <property type="entry name" value="NICOTINATE-NUCLEOTIDE ADENYLYLTRANSFERASE-RELATED"/>
    <property type="match status" value="1"/>
</dbReference>
<organism evidence="14 15">
    <name type="scientific">Helicobacter saguini</name>
    <dbReference type="NCBI Taxonomy" id="1548018"/>
    <lineage>
        <taxon>Bacteria</taxon>
        <taxon>Pseudomonadati</taxon>
        <taxon>Campylobacterota</taxon>
        <taxon>Epsilonproteobacteria</taxon>
        <taxon>Campylobacterales</taxon>
        <taxon>Helicobacteraceae</taxon>
        <taxon>Helicobacter</taxon>
    </lineage>
</organism>
<evidence type="ECO:0000256" key="7">
    <source>
        <dbReference type="ARBA" id="ARBA00022741"/>
    </source>
</evidence>
<dbReference type="UniPathway" id="UPA00253">
    <property type="reaction ID" value="UER00332"/>
</dbReference>
<dbReference type="Proteomes" id="UP000477070">
    <property type="component" value="Unassembled WGS sequence"/>
</dbReference>
<evidence type="ECO:0000256" key="2">
    <source>
        <dbReference type="ARBA" id="ARBA00005019"/>
    </source>
</evidence>
<dbReference type="InterPro" id="IPR014729">
    <property type="entry name" value="Rossmann-like_a/b/a_fold"/>
</dbReference>
<evidence type="ECO:0000256" key="9">
    <source>
        <dbReference type="ARBA" id="ARBA00023027"/>
    </source>
</evidence>
<reference evidence="14 15" key="1">
    <citation type="journal article" date="2014" name="Genome Announc.">
        <title>Draft genome sequences of eight enterohepatic helicobacter species isolated from both laboratory and wild rodents.</title>
        <authorList>
            <person name="Sheh A."/>
            <person name="Shen Z."/>
            <person name="Fox J.G."/>
        </authorList>
    </citation>
    <scope>NUCLEOTIDE SEQUENCE [LARGE SCALE GENOMIC DNA]</scope>
    <source>
        <strain evidence="14 15">MIT 97-6194</strain>
    </source>
</reference>
<evidence type="ECO:0000256" key="1">
    <source>
        <dbReference type="ARBA" id="ARBA00002324"/>
    </source>
</evidence>
<keyword evidence="7 11" id="KW-0547">Nucleotide-binding</keyword>
<comment type="similarity">
    <text evidence="3 11">Belongs to the NadD family.</text>
</comment>
<evidence type="ECO:0000259" key="12">
    <source>
        <dbReference type="Pfam" id="PF01467"/>
    </source>
</evidence>
<keyword evidence="4 11" id="KW-0662">Pyridine nucleotide biosynthesis</keyword>
<keyword evidence="15" id="KW-1185">Reference proteome</keyword>
<evidence type="ECO:0000313" key="14">
    <source>
        <dbReference type="EMBL" id="TLD94313.1"/>
    </source>
</evidence>
<keyword evidence="9 11" id="KW-0520">NAD</keyword>
<evidence type="ECO:0000256" key="11">
    <source>
        <dbReference type="HAMAP-Rule" id="MF_00244"/>
    </source>
</evidence>
<dbReference type="PANTHER" id="PTHR39321:SF3">
    <property type="entry name" value="PHOSPHOPANTETHEINE ADENYLYLTRANSFERASE"/>
    <property type="match status" value="1"/>
</dbReference>
<keyword evidence="6 11" id="KW-0548">Nucleotidyltransferase</keyword>
<evidence type="ECO:0000256" key="8">
    <source>
        <dbReference type="ARBA" id="ARBA00022840"/>
    </source>
</evidence>
<dbReference type="GO" id="GO:0005524">
    <property type="term" value="F:ATP binding"/>
    <property type="evidence" value="ECO:0007669"/>
    <property type="project" value="UniProtKB-KW"/>
</dbReference>
<protein>
    <recommendedName>
        <fullName evidence="11">Probable nicotinate-nucleotide adenylyltransferase</fullName>
        <ecNumber evidence="11">2.7.7.18</ecNumber>
    </recommendedName>
    <alternativeName>
        <fullName evidence="11">Deamido-NAD(+) diphosphorylase</fullName>
    </alternativeName>
    <alternativeName>
        <fullName evidence="11">Deamido-NAD(+) pyrophosphorylase</fullName>
    </alternativeName>
    <alternativeName>
        <fullName evidence="11">Nicotinate mononucleotide adenylyltransferase</fullName>
        <shortName evidence="11">NaMN adenylyltransferase</shortName>
    </alternativeName>
</protein>
<dbReference type="NCBIfam" id="TIGR00125">
    <property type="entry name" value="cyt_tran_rel"/>
    <property type="match status" value="1"/>
</dbReference>
<dbReference type="Gene3D" id="3.40.50.620">
    <property type="entry name" value="HUPs"/>
    <property type="match status" value="1"/>
</dbReference>
<name>A0A4U8T4E0_9HELI</name>
<keyword evidence="5 11" id="KW-0808">Transferase</keyword>
<evidence type="ECO:0000256" key="5">
    <source>
        <dbReference type="ARBA" id="ARBA00022679"/>
    </source>
</evidence>
<proteinExistence type="inferred from homology"/>
<evidence type="ECO:0000256" key="10">
    <source>
        <dbReference type="ARBA" id="ARBA00048721"/>
    </source>
</evidence>
<evidence type="ECO:0000313" key="16">
    <source>
        <dbReference type="Proteomes" id="UP000477070"/>
    </source>
</evidence>
<dbReference type="Pfam" id="PF01467">
    <property type="entry name" value="CTP_transf_like"/>
    <property type="match status" value="1"/>
</dbReference>
<comment type="function">
    <text evidence="1 11">Catalyzes the reversible adenylation of nicotinate mononucleotide (NaMN) to nicotinic acid adenine dinucleotide (NaAD).</text>
</comment>
<reference evidence="13 16" key="4">
    <citation type="submission" date="2019-12" db="EMBL/GenBank/DDBJ databases">
        <title>Multi-Generational Helicobacter saguini Isolates.</title>
        <authorList>
            <person name="Mannion A."/>
            <person name="Shen Z."/>
            <person name="Fox J.G."/>
        </authorList>
    </citation>
    <scope>NUCLEOTIDE SEQUENCE [LARGE SCALE GENOMIC DNA]</scope>
    <source>
        <strain evidence="13">16-048</strain>
        <strain evidence="16">16-048 (F4)</strain>
    </source>
</reference>
<feature type="domain" description="Cytidyltransferase-like" evidence="12">
    <location>
        <begin position="101"/>
        <end position="345"/>
    </location>
</feature>
<dbReference type="EMBL" id="QBIU01000001">
    <property type="protein sequence ID" value="MWV69597.1"/>
    <property type="molecule type" value="Genomic_DNA"/>
</dbReference>
<reference evidence="14 15" key="2">
    <citation type="journal article" date="2016" name="Infect. Immun.">
        <title>Helicobacter saguini, a Novel Helicobacter Isolated from Cotton-Top Tamarins with Ulcerative Colitis, Has Proinflammatory Properties and Induces Typhlocolitis and Dysplasia in Gnotobiotic IL-10-/- Mice.</title>
        <authorList>
            <person name="Shen Z."/>
            <person name="Mannion A."/>
            <person name="Whary M.T."/>
            <person name="Muthupalani S."/>
            <person name="Sheh A."/>
            <person name="Feng Y."/>
            <person name="Gong G."/>
            <person name="Vandamme P."/>
            <person name="Holcombe H.R."/>
            <person name="Paster B.J."/>
            <person name="Fox J.G."/>
        </authorList>
    </citation>
    <scope>NUCLEOTIDE SEQUENCE [LARGE SCALE GENOMIC DNA]</scope>
    <source>
        <strain evidence="14 15">MIT 97-6194</strain>
    </source>
</reference>
<comment type="catalytic activity">
    <reaction evidence="10 11">
        <text>nicotinate beta-D-ribonucleotide + ATP + H(+) = deamido-NAD(+) + diphosphate</text>
        <dbReference type="Rhea" id="RHEA:22860"/>
        <dbReference type="ChEBI" id="CHEBI:15378"/>
        <dbReference type="ChEBI" id="CHEBI:30616"/>
        <dbReference type="ChEBI" id="CHEBI:33019"/>
        <dbReference type="ChEBI" id="CHEBI:57502"/>
        <dbReference type="ChEBI" id="CHEBI:58437"/>
        <dbReference type="EC" id="2.7.7.18"/>
    </reaction>
</comment>
<evidence type="ECO:0000256" key="3">
    <source>
        <dbReference type="ARBA" id="ARBA00009014"/>
    </source>
</evidence>